<dbReference type="AlphaFoldDB" id="W4EWT4"/>
<keyword evidence="1" id="KW-0472">Membrane</keyword>
<sequence>MNIFNLLAQDEYRQQRTSRFIVEGALFQLILSFIMIALYLNTEIKPLILLAIPVFFFLIYIVLRYIISGIEYSEVFSKDEYMQMKKRNIFRSIGFATVFAVMMILVKSSIFESIAVAFIAGVLWLIMDTISLSKSYRKNQEL</sequence>
<gene>
    <name evidence="2" type="ORF">C176_11968</name>
</gene>
<accession>W4EWT4</accession>
<name>W4EWT4_9BACL</name>
<feature type="transmembrane region" description="Helical" evidence="1">
    <location>
        <begin position="46"/>
        <end position="67"/>
    </location>
</feature>
<dbReference type="eggNOG" id="ENOG5033382">
    <property type="taxonomic scope" value="Bacteria"/>
</dbReference>
<organism evidence="2 3">
    <name type="scientific">Viridibacillus arenosi FSL R5-213</name>
    <dbReference type="NCBI Taxonomy" id="1227360"/>
    <lineage>
        <taxon>Bacteria</taxon>
        <taxon>Bacillati</taxon>
        <taxon>Bacillota</taxon>
        <taxon>Bacilli</taxon>
        <taxon>Bacillales</taxon>
        <taxon>Caryophanaceae</taxon>
        <taxon>Viridibacillus</taxon>
    </lineage>
</organism>
<dbReference type="RefSeq" id="WP_038185147.1">
    <property type="nucleotide sequence ID" value="NZ_ASQA01000027.1"/>
</dbReference>
<keyword evidence="3" id="KW-1185">Reference proteome</keyword>
<evidence type="ECO:0000256" key="1">
    <source>
        <dbReference type="SAM" id="Phobius"/>
    </source>
</evidence>
<reference evidence="2 3" key="1">
    <citation type="journal article" date="2014" name="BMC Genomics">
        <title>Genomic comparison of sporeforming bacilli isolated from milk.</title>
        <authorList>
            <person name="Moreno Switt A.I."/>
            <person name="Andrus A.D."/>
            <person name="Ranieri M.L."/>
            <person name="Orsi R.H."/>
            <person name="Ivy R."/>
            <person name="den Bakker H.C."/>
            <person name="Martin N.H."/>
            <person name="Wiedmann M."/>
            <person name="Boor K.J."/>
        </authorList>
    </citation>
    <scope>NUCLEOTIDE SEQUENCE [LARGE SCALE GENOMIC DNA]</scope>
    <source>
        <strain evidence="2 3">FSL R5-213</strain>
    </source>
</reference>
<evidence type="ECO:0000313" key="3">
    <source>
        <dbReference type="Proteomes" id="UP000019062"/>
    </source>
</evidence>
<feature type="transmembrane region" description="Helical" evidence="1">
    <location>
        <begin position="113"/>
        <end position="132"/>
    </location>
</feature>
<feature type="transmembrane region" description="Helical" evidence="1">
    <location>
        <begin position="88"/>
        <end position="107"/>
    </location>
</feature>
<dbReference type="EMBL" id="ASQA01000027">
    <property type="protein sequence ID" value="ETT84321.1"/>
    <property type="molecule type" value="Genomic_DNA"/>
</dbReference>
<dbReference type="Proteomes" id="UP000019062">
    <property type="component" value="Unassembled WGS sequence"/>
</dbReference>
<proteinExistence type="predicted"/>
<keyword evidence="1" id="KW-0812">Transmembrane</keyword>
<feature type="transmembrane region" description="Helical" evidence="1">
    <location>
        <begin position="20"/>
        <end position="40"/>
    </location>
</feature>
<keyword evidence="1" id="KW-1133">Transmembrane helix</keyword>
<evidence type="ECO:0000313" key="2">
    <source>
        <dbReference type="EMBL" id="ETT84321.1"/>
    </source>
</evidence>
<protein>
    <submittedName>
        <fullName evidence="2">Uncharacterized protein</fullName>
    </submittedName>
</protein>
<comment type="caution">
    <text evidence="2">The sequence shown here is derived from an EMBL/GenBank/DDBJ whole genome shotgun (WGS) entry which is preliminary data.</text>
</comment>